<feature type="transmembrane region" description="Helical" evidence="9">
    <location>
        <begin position="78"/>
        <end position="95"/>
    </location>
</feature>
<accession>A0A4S2LS12</accession>
<dbReference type="PANTHER" id="PTHR23294">
    <property type="entry name" value="ET TRANSLATION PRODUCT-RELATED"/>
    <property type="match status" value="1"/>
</dbReference>
<keyword evidence="11" id="KW-1185">Reference proteome</keyword>
<feature type="transmembrane region" description="Helical" evidence="9">
    <location>
        <begin position="6"/>
        <end position="24"/>
    </location>
</feature>
<evidence type="ECO:0000256" key="8">
    <source>
        <dbReference type="ARBA" id="ARBA00041910"/>
    </source>
</evidence>
<feature type="transmembrane region" description="Helical" evidence="9">
    <location>
        <begin position="139"/>
        <end position="159"/>
    </location>
</feature>
<evidence type="ECO:0000313" key="11">
    <source>
        <dbReference type="Proteomes" id="UP000308267"/>
    </source>
</evidence>
<protein>
    <recommendedName>
        <fullName evidence="7">UNC93-like protein MFSD11</fullName>
    </recommendedName>
    <alternativeName>
        <fullName evidence="8">Major facilitator superfamily domain-containing protein 11</fullName>
    </alternativeName>
</protein>
<name>A0A4S2LS12_OPIFE</name>
<comment type="similarity">
    <text evidence="2">Belongs to the unc-93 family.</text>
</comment>
<comment type="caution">
    <text evidence="10">The sequence shown here is derived from an EMBL/GenBank/DDBJ whole genome shotgun (WGS) entry which is preliminary data.</text>
</comment>
<keyword evidence="6" id="KW-0325">Glycoprotein</keyword>
<dbReference type="AlphaFoldDB" id="A0A4S2LS12"/>
<evidence type="ECO:0000313" key="10">
    <source>
        <dbReference type="EMBL" id="TGZ66570.1"/>
    </source>
</evidence>
<evidence type="ECO:0000256" key="3">
    <source>
        <dbReference type="ARBA" id="ARBA00022692"/>
    </source>
</evidence>
<feature type="transmembrane region" description="Helical" evidence="9">
    <location>
        <begin position="313"/>
        <end position="333"/>
    </location>
</feature>
<evidence type="ECO:0000256" key="9">
    <source>
        <dbReference type="SAM" id="Phobius"/>
    </source>
</evidence>
<feature type="transmembrane region" description="Helical" evidence="9">
    <location>
        <begin position="243"/>
        <end position="262"/>
    </location>
</feature>
<sequence length="444" mass="48689">MLFNLGIFNVILTGVAFFTLFTAFQTASQLSQVVLESAAKETDQNVGVGYVSLSILYAAFAIFNWFSPVAVLLLGEKFTMFLGSICYVLFVACFMEPRAWSLYLGSVVCGVGAAVLWTAQGAFITRWSDSRNINKHFSIFWALLQLSQVVGGLYVYLSLADVTYIDRRLRLQLFGGMLGCGAVGTLLFLGLRPPPATSQPEDLQVLSVPNTEDGNDGRVSRPKMMFDSTLKTFCRSFKLLPSPAMLCILGTAGFTGVNITFWSSLFGSCIGHTLAFGSRAKSSMGLVVIFVGVGEILGSAITNLRRWVSSTGLATIFGYTGSVLGVFLCLLMLPPDSPIRESERPTYIQPSVELGMFAAVLFGMVDAVWNTQMSVLIGDVYRSRPDDIPVAFALYRCIQSILAAITFSYCNQLLLQWQVLIYLIWATLGVGCYFYASWLQFTTQ</sequence>
<feature type="transmembrane region" description="Helical" evidence="9">
    <location>
        <begin position="102"/>
        <end position="119"/>
    </location>
</feature>
<evidence type="ECO:0000256" key="5">
    <source>
        <dbReference type="ARBA" id="ARBA00023136"/>
    </source>
</evidence>
<evidence type="ECO:0000256" key="7">
    <source>
        <dbReference type="ARBA" id="ARBA00040302"/>
    </source>
</evidence>
<keyword evidence="3 9" id="KW-0812">Transmembrane</keyword>
<dbReference type="STRING" id="147828.A0A4S2LS12"/>
<dbReference type="SUPFAM" id="SSF103473">
    <property type="entry name" value="MFS general substrate transporter"/>
    <property type="match status" value="1"/>
</dbReference>
<dbReference type="InterPro" id="IPR010291">
    <property type="entry name" value="Ion_channel_UNC-93"/>
</dbReference>
<reference evidence="10 11" key="1">
    <citation type="journal article" date="2019" name="BMC Genomics">
        <title>New insights from Opisthorchis felineus genome: update on genomics of the epidemiologically important liver flukes.</title>
        <authorList>
            <person name="Ershov N.I."/>
            <person name="Mordvinov V.A."/>
            <person name="Prokhortchouk E.B."/>
            <person name="Pakharukova M.Y."/>
            <person name="Gunbin K.V."/>
            <person name="Ustyantsev K."/>
            <person name="Genaev M.A."/>
            <person name="Blinov A.G."/>
            <person name="Mazur A."/>
            <person name="Boulygina E."/>
            <person name="Tsygankova S."/>
            <person name="Khrameeva E."/>
            <person name="Chekanov N."/>
            <person name="Fan G."/>
            <person name="Xiao A."/>
            <person name="Zhang H."/>
            <person name="Xu X."/>
            <person name="Yang H."/>
            <person name="Solovyev V."/>
            <person name="Lee S.M."/>
            <person name="Liu X."/>
            <person name="Afonnikov D.A."/>
            <person name="Skryabin K.G."/>
        </authorList>
    </citation>
    <scope>NUCLEOTIDE SEQUENCE [LARGE SCALE GENOMIC DNA]</scope>
    <source>
        <strain evidence="10">AK-0245</strain>
        <tissue evidence="10">Whole organism</tissue>
    </source>
</reference>
<dbReference type="Proteomes" id="UP000308267">
    <property type="component" value="Unassembled WGS sequence"/>
</dbReference>
<feature type="transmembrane region" description="Helical" evidence="9">
    <location>
        <begin position="45"/>
        <end position="66"/>
    </location>
</feature>
<feature type="transmembrane region" description="Helical" evidence="9">
    <location>
        <begin position="171"/>
        <end position="191"/>
    </location>
</feature>
<evidence type="ECO:0000256" key="4">
    <source>
        <dbReference type="ARBA" id="ARBA00022989"/>
    </source>
</evidence>
<dbReference type="Gene3D" id="1.20.1250.20">
    <property type="entry name" value="MFS general substrate transporter like domains"/>
    <property type="match status" value="1"/>
</dbReference>
<organism evidence="10 11">
    <name type="scientific">Opisthorchis felineus</name>
    <dbReference type="NCBI Taxonomy" id="147828"/>
    <lineage>
        <taxon>Eukaryota</taxon>
        <taxon>Metazoa</taxon>
        <taxon>Spiralia</taxon>
        <taxon>Lophotrochozoa</taxon>
        <taxon>Platyhelminthes</taxon>
        <taxon>Trematoda</taxon>
        <taxon>Digenea</taxon>
        <taxon>Opisthorchiida</taxon>
        <taxon>Opisthorchiata</taxon>
        <taxon>Opisthorchiidae</taxon>
        <taxon>Opisthorchis</taxon>
    </lineage>
</organism>
<evidence type="ECO:0000256" key="6">
    <source>
        <dbReference type="ARBA" id="ARBA00023180"/>
    </source>
</evidence>
<gene>
    <name evidence="10" type="ORF">CRM22_005249</name>
</gene>
<feature type="transmembrane region" description="Helical" evidence="9">
    <location>
        <begin position="283"/>
        <end position="301"/>
    </location>
</feature>
<evidence type="ECO:0000256" key="2">
    <source>
        <dbReference type="ARBA" id="ARBA00009172"/>
    </source>
</evidence>
<dbReference type="EMBL" id="SJOL01006448">
    <property type="protein sequence ID" value="TGZ66570.1"/>
    <property type="molecule type" value="Genomic_DNA"/>
</dbReference>
<feature type="transmembrane region" description="Helical" evidence="9">
    <location>
        <begin position="388"/>
        <end position="407"/>
    </location>
</feature>
<dbReference type="InterPro" id="IPR036259">
    <property type="entry name" value="MFS_trans_sf"/>
</dbReference>
<dbReference type="OrthoDB" id="196103at2759"/>
<dbReference type="Pfam" id="PF05978">
    <property type="entry name" value="UNC-93"/>
    <property type="match status" value="1"/>
</dbReference>
<feature type="transmembrane region" description="Helical" evidence="9">
    <location>
        <begin position="419"/>
        <end position="438"/>
    </location>
</feature>
<comment type="subcellular location">
    <subcellularLocation>
        <location evidence="1">Membrane</location>
        <topology evidence="1">Multi-pass membrane protein</topology>
    </subcellularLocation>
</comment>
<dbReference type="InterPro" id="IPR051617">
    <property type="entry name" value="UNC-93-like_regulator"/>
</dbReference>
<dbReference type="GO" id="GO:0016020">
    <property type="term" value="C:membrane"/>
    <property type="evidence" value="ECO:0007669"/>
    <property type="project" value="UniProtKB-SubCell"/>
</dbReference>
<feature type="transmembrane region" description="Helical" evidence="9">
    <location>
        <begin position="354"/>
        <end position="376"/>
    </location>
</feature>
<proteinExistence type="inferred from homology"/>
<dbReference type="PANTHER" id="PTHR23294:SF0">
    <property type="entry name" value="UNC93-LIKE PROTEIN MFSD11"/>
    <property type="match status" value="1"/>
</dbReference>
<keyword evidence="5 9" id="KW-0472">Membrane</keyword>
<evidence type="ECO:0000256" key="1">
    <source>
        <dbReference type="ARBA" id="ARBA00004141"/>
    </source>
</evidence>
<keyword evidence="4 9" id="KW-1133">Transmembrane helix</keyword>